<evidence type="ECO:0000313" key="1">
    <source>
        <dbReference type="EMBL" id="JAH77279.1"/>
    </source>
</evidence>
<accession>A0A0E9VGN7</accession>
<organism evidence="1">
    <name type="scientific">Anguilla anguilla</name>
    <name type="common">European freshwater eel</name>
    <name type="synonym">Muraena anguilla</name>
    <dbReference type="NCBI Taxonomy" id="7936"/>
    <lineage>
        <taxon>Eukaryota</taxon>
        <taxon>Metazoa</taxon>
        <taxon>Chordata</taxon>
        <taxon>Craniata</taxon>
        <taxon>Vertebrata</taxon>
        <taxon>Euteleostomi</taxon>
        <taxon>Actinopterygii</taxon>
        <taxon>Neopterygii</taxon>
        <taxon>Teleostei</taxon>
        <taxon>Anguilliformes</taxon>
        <taxon>Anguillidae</taxon>
        <taxon>Anguilla</taxon>
    </lineage>
</organism>
<protein>
    <submittedName>
        <fullName evidence="1">Uncharacterized protein</fullName>
    </submittedName>
</protein>
<dbReference type="EMBL" id="GBXM01031298">
    <property type="protein sequence ID" value="JAH77279.1"/>
    <property type="molecule type" value="Transcribed_RNA"/>
</dbReference>
<name>A0A0E9VGN7_ANGAN</name>
<reference evidence="1" key="1">
    <citation type="submission" date="2014-11" db="EMBL/GenBank/DDBJ databases">
        <authorList>
            <person name="Amaro Gonzalez C."/>
        </authorList>
    </citation>
    <scope>NUCLEOTIDE SEQUENCE</scope>
</reference>
<reference evidence="1" key="2">
    <citation type="journal article" date="2015" name="Fish Shellfish Immunol.">
        <title>Early steps in the European eel (Anguilla anguilla)-Vibrio vulnificus interaction in the gills: Role of the RtxA13 toxin.</title>
        <authorList>
            <person name="Callol A."/>
            <person name="Pajuelo D."/>
            <person name="Ebbesson L."/>
            <person name="Teles M."/>
            <person name="MacKenzie S."/>
            <person name="Amaro C."/>
        </authorList>
    </citation>
    <scope>NUCLEOTIDE SEQUENCE</scope>
</reference>
<sequence length="55" mass="6224">MSSSQVCKPHFPRIYHSPATLPPSTSRVLSSLIAHLYLPLLQMTYLPTWPLEITC</sequence>
<dbReference type="AlphaFoldDB" id="A0A0E9VGN7"/>
<proteinExistence type="predicted"/>